<reference evidence="2" key="1">
    <citation type="journal article" date="2005" name="Nature">
        <title>The map-based sequence of the rice genome.</title>
        <authorList>
            <consortium name="International rice genome sequencing project (IRGSP)"/>
            <person name="Matsumoto T."/>
            <person name="Wu J."/>
            <person name="Kanamori H."/>
            <person name="Katayose Y."/>
            <person name="Fujisawa M."/>
            <person name="Namiki N."/>
            <person name="Mizuno H."/>
            <person name="Yamamoto K."/>
            <person name="Antonio B.A."/>
            <person name="Baba T."/>
            <person name="Sakata K."/>
            <person name="Nagamura Y."/>
            <person name="Aoki H."/>
            <person name="Arikawa K."/>
            <person name="Arita K."/>
            <person name="Bito T."/>
            <person name="Chiden Y."/>
            <person name="Fujitsuka N."/>
            <person name="Fukunaka R."/>
            <person name="Hamada M."/>
            <person name="Harada C."/>
            <person name="Hayashi A."/>
            <person name="Hijishita S."/>
            <person name="Honda M."/>
            <person name="Hosokawa S."/>
            <person name="Ichikawa Y."/>
            <person name="Idonuma A."/>
            <person name="Iijima M."/>
            <person name="Ikeda M."/>
            <person name="Ikeno M."/>
            <person name="Ito K."/>
            <person name="Ito S."/>
            <person name="Ito T."/>
            <person name="Ito Y."/>
            <person name="Ito Y."/>
            <person name="Iwabuchi A."/>
            <person name="Kamiya K."/>
            <person name="Karasawa W."/>
            <person name="Kurita K."/>
            <person name="Katagiri S."/>
            <person name="Kikuta A."/>
            <person name="Kobayashi H."/>
            <person name="Kobayashi N."/>
            <person name="Machita K."/>
            <person name="Maehara T."/>
            <person name="Masukawa M."/>
            <person name="Mizubayashi T."/>
            <person name="Mukai Y."/>
            <person name="Nagasaki H."/>
            <person name="Nagata Y."/>
            <person name="Naito S."/>
            <person name="Nakashima M."/>
            <person name="Nakama Y."/>
            <person name="Nakamichi Y."/>
            <person name="Nakamura M."/>
            <person name="Meguro A."/>
            <person name="Negishi M."/>
            <person name="Ohta I."/>
            <person name="Ohta T."/>
            <person name="Okamoto M."/>
            <person name="Ono N."/>
            <person name="Saji S."/>
            <person name="Sakaguchi M."/>
            <person name="Sakai K."/>
            <person name="Shibata M."/>
            <person name="Shimokawa T."/>
            <person name="Song J."/>
            <person name="Takazaki Y."/>
            <person name="Terasawa K."/>
            <person name="Tsugane M."/>
            <person name="Tsuji K."/>
            <person name="Ueda S."/>
            <person name="Waki K."/>
            <person name="Yamagata H."/>
            <person name="Yamamoto M."/>
            <person name="Yamamoto S."/>
            <person name="Yamane H."/>
            <person name="Yoshiki S."/>
            <person name="Yoshihara R."/>
            <person name="Yukawa K."/>
            <person name="Zhong H."/>
            <person name="Yano M."/>
            <person name="Yuan Q."/>
            <person name="Ouyang S."/>
            <person name="Liu J."/>
            <person name="Jones K.M."/>
            <person name="Gansberger K."/>
            <person name="Moffat K."/>
            <person name="Hill J."/>
            <person name="Bera J."/>
            <person name="Fadrosh D."/>
            <person name="Jin S."/>
            <person name="Johri S."/>
            <person name="Kim M."/>
            <person name="Overton L."/>
            <person name="Reardon M."/>
            <person name="Tsitrin T."/>
            <person name="Vuong H."/>
            <person name="Weaver B."/>
            <person name="Ciecko A."/>
            <person name="Tallon L."/>
            <person name="Jackson J."/>
            <person name="Pai G."/>
            <person name="Aken S.V."/>
            <person name="Utterback T."/>
            <person name="Reidmuller S."/>
            <person name="Feldblyum T."/>
            <person name="Hsiao J."/>
            <person name="Zismann V."/>
            <person name="Iobst S."/>
            <person name="de Vazeille A.R."/>
            <person name="Buell C.R."/>
            <person name="Ying K."/>
            <person name="Li Y."/>
            <person name="Lu T."/>
            <person name="Huang Y."/>
            <person name="Zhao Q."/>
            <person name="Feng Q."/>
            <person name="Zhang L."/>
            <person name="Zhu J."/>
            <person name="Weng Q."/>
            <person name="Mu J."/>
            <person name="Lu Y."/>
            <person name="Fan D."/>
            <person name="Liu Y."/>
            <person name="Guan J."/>
            <person name="Zhang Y."/>
            <person name="Yu S."/>
            <person name="Liu X."/>
            <person name="Zhang Y."/>
            <person name="Hong G."/>
            <person name="Han B."/>
            <person name="Choisne N."/>
            <person name="Demange N."/>
            <person name="Orjeda G."/>
            <person name="Samain S."/>
            <person name="Cattolico L."/>
            <person name="Pelletier E."/>
            <person name="Couloux A."/>
            <person name="Segurens B."/>
            <person name="Wincker P."/>
            <person name="D'Hont A."/>
            <person name="Scarpelli C."/>
            <person name="Weissenbach J."/>
            <person name="Salanoubat M."/>
            <person name="Quetier F."/>
            <person name="Yu Y."/>
            <person name="Kim H.R."/>
            <person name="Rambo T."/>
            <person name="Currie J."/>
            <person name="Collura K."/>
            <person name="Luo M."/>
            <person name="Yang T."/>
            <person name="Ammiraju J.S.S."/>
            <person name="Engler F."/>
            <person name="Soderlund C."/>
            <person name="Wing R.A."/>
            <person name="Palmer L.E."/>
            <person name="de la Bastide M."/>
            <person name="Spiegel L."/>
            <person name="Nascimento L."/>
            <person name="Zutavern T."/>
            <person name="O'Shaughnessy A."/>
            <person name="Dike S."/>
            <person name="Dedhia N."/>
            <person name="Preston R."/>
            <person name="Balija V."/>
            <person name="McCombie W.R."/>
            <person name="Chow T."/>
            <person name="Chen H."/>
            <person name="Chung M."/>
            <person name="Chen C."/>
            <person name="Shaw J."/>
            <person name="Wu H."/>
            <person name="Hsiao K."/>
            <person name="Chao Y."/>
            <person name="Chu M."/>
            <person name="Cheng C."/>
            <person name="Hour A."/>
            <person name="Lee P."/>
            <person name="Lin S."/>
            <person name="Lin Y."/>
            <person name="Liou J."/>
            <person name="Liu S."/>
            <person name="Hsing Y."/>
            <person name="Raghuvanshi S."/>
            <person name="Mohanty A."/>
            <person name="Bharti A.K."/>
            <person name="Gaur A."/>
            <person name="Gupta V."/>
            <person name="Kumar D."/>
            <person name="Ravi V."/>
            <person name="Vij S."/>
            <person name="Kapur A."/>
            <person name="Khurana P."/>
            <person name="Khurana P."/>
            <person name="Khurana J.P."/>
            <person name="Tyagi A.K."/>
            <person name="Gaikwad K."/>
            <person name="Singh A."/>
            <person name="Dalal V."/>
            <person name="Srivastava S."/>
            <person name="Dixit A."/>
            <person name="Pal A.K."/>
            <person name="Ghazi I.A."/>
            <person name="Yadav M."/>
            <person name="Pandit A."/>
            <person name="Bhargava A."/>
            <person name="Sureshbabu K."/>
            <person name="Batra K."/>
            <person name="Sharma T.R."/>
            <person name="Mohapatra T."/>
            <person name="Singh N.K."/>
            <person name="Messing J."/>
            <person name="Nelson A.B."/>
            <person name="Fuks G."/>
            <person name="Kavchok S."/>
            <person name="Keizer G."/>
            <person name="Linton E."/>
            <person name="Llaca V."/>
            <person name="Song R."/>
            <person name="Tanyolac B."/>
            <person name="Young S."/>
            <person name="Ho-Il K."/>
            <person name="Hahn J.H."/>
            <person name="Sangsakoo G."/>
            <person name="Vanavichit A."/>
            <person name="de Mattos Luiz.A.T."/>
            <person name="Zimmer P.D."/>
            <person name="Malone G."/>
            <person name="Dellagostin O."/>
            <person name="de Oliveira A.C."/>
            <person name="Bevan M."/>
            <person name="Bancroft I."/>
            <person name="Minx P."/>
            <person name="Cordum H."/>
            <person name="Wilson R."/>
            <person name="Cheng Z."/>
            <person name="Jin W."/>
            <person name="Jiang J."/>
            <person name="Leong S.A."/>
            <person name="Iwama H."/>
            <person name="Gojobori T."/>
            <person name="Itoh T."/>
            <person name="Niimura Y."/>
            <person name="Fujii Y."/>
            <person name="Habara T."/>
            <person name="Sakai H."/>
            <person name="Sato Y."/>
            <person name="Wilson G."/>
            <person name="Kumar K."/>
            <person name="McCouch S."/>
            <person name="Juretic N."/>
            <person name="Hoen D."/>
            <person name="Wright S."/>
            <person name="Bruskiewich R."/>
            <person name="Bureau T."/>
            <person name="Miyao A."/>
            <person name="Hirochika H."/>
            <person name="Nishikawa T."/>
            <person name="Kadowaki K."/>
            <person name="Sugiura M."/>
            <person name="Burr B."/>
            <person name="Sasaki T."/>
        </authorList>
    </citation>
    <scope>NUCLEOTIDE SEQUENCE [LARGE SCALE GENOMIC DNA]</scope>
    <source>
        <strain evidence="2">cv. Nipponbare</strain>
    </source>
</reference>
<dbReference type="Proteomes" id="UP000059680">
    <property type="component" value="Chromosome 11"/>
</dbReference>
<accession>A0A0P0Y1V8</accession>
<dbReference type="STRING" id="39947.A0A0P0Y1V8"/>
<name>A0A0P0Y1V8_ORYSJ</name>
<dbReference type="EMBL" id="AP014967">
    <property type="protein sequence ID" value="BAT13878.1"/>
    <property type="molecule type" value="Genomic_DNA"/>
</dbReference>
<sequence>RGGSAGVACAGAVVARRSSRRGIPSTTTGIIRLEGVVRRWVGGCCSSREAAPDRTRRTSIQAAAAEAEERRCHCWPCRDSGKWLAAAGDVDKFLPEQGPLKYSPPAWFLQ</sequence>
<evidence type="ECO:0000313" key="2">
    <source>
        <dbReference type="Proteomes" id="UP000059680"/>
    </source>
</evidence>
<evidence type="ECO:0000313" key="1">
    <source>
        <dbReference type="EMBL" id="BAT13878.1"/>
    </source>
</evidence>
<dbReference type="AlphaFoldDB" id="A0A0P0Y1V8"/>
<dbReference type="InParanoid" id="A0A0P0Y1V8"/>
<proteinExistence type="predicted"/>
<dbReference type="Gramene" id="Os11t0444400-01">
    <property type="protein sequence ID" value="Os11t0444400-01"/>
    <property type="gene ID" value="Os11g0444400"/>
</dbReference>
<protein>
    <submittedName>
        <fullName evidence="1">Os11g0444400 protein</fullName>
    </submittedName>
</protein>
<reference evidence="1 2" key="3">
    <citation type="journal article" date="2013" name="Rice">
        <title>Improvement of the Oryza sativa Nipponbare reference genome using next generation sequence and optical map data.</title>
        <authorList>
            <person name="Kawahara Y."/>
            <person name="de la Bastide M."/>
            <person name="Hamilton J.P."/>
            <person name="Kanamori H."/>
            <person name="McCombie W.R."/>
            <person name="Ouyang S."/>
            <person name="Schwartz D.C."/>
            <person name="Tanaka T."/>
            <person name="Wu J."/>
            <person name="Zhou S."/>
            <person name="Childs K.L."/>
            <person name="Davidson R.M."/>
            <person name="Lin H."/>
            <person name="Quesada-Ocampo L."/>
            <person name="Vaillancourt B."/>
            <person name="Sakai H."/>
            <person name="Lee S.S."/>
            <person name="Kim J."/>
            <person name="Numa H."/>
            <person name="Itoh T."/>
            <person name="Buell C.R."/>
            <person name="Matsumoto T."/>
        </authorList>
    </citation>
    <scope>NUCLEOTIDE SEQUENCE [LARGE SCALE GENOMIC DNA]</scope>
    <source>
        <strain evidence="2">cv. Nipponbare</strain>
    </source>
</reference>
<keyword evidence="2" id="KW-1185">Reference proteome</keyword>
<gene>
    <name evidence="1" type="ordered locus">Os11g0444400</name>
    <name evidence="1" type="ORF">OSNPB_110444400</name>
</gene>
<dbReference type="PaxDb" id="39947-A0A0P0Y1V8"/>
<organism evidence="1 2">
    <name type="scientific">Oryza sativa subsp. japonica</name>
    <name type="common">Rice</name>
    <dbReference type="NCBI Taxonomy" id="39947"/>
    <lineage>
        <taxon>Eukaryota</taxon>
        <taxon>Viridiplantae</taxon>
        <taxon>Streptophyta</taxon>
        <taxon>Embryophyta</taxon>
        <taxon>Tracheophyta</taxon>
        <taxon>Spermatophyta</taxon>
        <taxon>Magnoliopsida</taxon>
        <taxon>Liliopsida</taxon>
        <taxon>Poales</taxon>
        <taxon>Poaceae</taxon>
        <taxon>BOP clade</taxon>
        <taxon>Oryzoideae</taxon>
        <taxon>Oryzeae</taxon>
        <taxon>Oryzinae</taxon>
        <taxon>Oryza</taxon>
        <taxon>Oryza sativa</taxon>
    </lineage>
</organism>
<reference evidence="1 2" key="2">
    <citation type="journal article" date="2013" name="Plant Cell Physiol.">
        <title>Rice Annotation Project Database (RAP-DB): an integrative and interactive database for rice genomics.</title>
        <authorList>
            <person name="Sakai H."/>
            <person name="Lee S.S."/>
            <person name="Tanaka T."/>
            <person name="Numa H."/>
            <person name="Kim J."/>
            <person name="Kawahara Y."/>
            <person name="Wakimoto H."/>
            <person name="Yang C.C."/>
            <person name="Iwamoto M."/>
            <person name="Abe T."/>
            <person name="Yamada Y."/>
            <person name="Muto A."/>
            <person name="Inokuchi H."/>
            <person name="Ikemura T."/>
            <person name="Matsumoto T."/>
            <person name="Sasaki T."/>
            <person name="Itoh T."/>
        </authorList>
    </citation>
    <scope>NUCLEOTIDE SEQUENCE [LARGE SCALE GENOMIC DNA]</scope>
    <source>
        <strain evidence="2">cv. Nipponbare</strain>
    </source>
</reference>
<feature type="non-terminal residue" evidence="1">
    <location>
        <position position="1"/>
    </location>
</feature>